<proteinExistence type="predicted"/>
<feature type="compositionally biased region" description="Pro residues" evidence="1">
    <location>
        <begin position="286"/>
        <end position="295"/>
    </location>
</feature>
<comment type="caution">
    <text evidence="2">The sequence shown here is derived from an EMBL/GenBank/DDBJ whole genome shotgun (WGS) entry which is preliminary data.</text>
</comment>
<accession>A0A8H7M358</accession>
<feature type="compositionally biased region" description="Polar residues" evidence="1">
    <location>
        <begin position="33"/>
        <end position="71"/>
    </location>
</feature>
<feature type="region of interest" description="Disordered" evidence="1">
    <location>
        <begin position="213"/>
        <end position="301"/>
    </location>
</feature>
<gene>
    <name evidence="2" type="ORF">RHS01_06932</name>
</gene>
<feature type="region of interest" description="Disordered" evidence="1">
    <location>
        <begin position="654"/>
        <end position="691"/>
    </location>
</feature>
<evidence type="ECO:0000313" key="2">
    <source>
        <dbReference type="EMBL" id="KAF8753331.1"/>
    </source>
</evidence>
<reference evidence="2" key="1">
    <citation type="submission" date="2020-09" db="EMBL/GenBank/DDBJ databases">
        <title>Comparative genome analyses of four rice-infecting Rhizoctonia solani isolates reveal extensive enrichment of homogalacturonan modification genes.</title>
        <authorList>
            <person name="Lee D.-Y."/>
            <person name="Jeon J."/>
            <person name="Kim K.-T."/>
            <person name="Cheong K."/>
            <person name="Song H."/>
            <person name="Choi G."/>
            <person name="Ko J."/>
            <person name="Opiyo S.O."/>
            <person name="Zuo S."/>
            <person name="Madhav S."/>
            <person name="Lee Y.-H."/>
            <person name="Wang G.-L."/>
        </authorList>
    </citation>
    <scope>NUCLEOTIDE SEQUENCE</scope>
    <source>
        <strain evidence="2">AG1-IA B2</strain>
    </source>
</reference>
<sequence>MTTLVDELSPHVTRTPSLTDTDDSAPSEELPEPSTTMGIATTMPTSFKSRQQGLLRNGSKATRMSIESQPTSRMRSNSRSSTVMMMFQRAVVVALSEPGVVHRLLRYLSWHDFRQLAMTSHGVRSALETEECMDPILARFVPGYTLGARPDEPIHVSLDHLELFTHVCPPLPDPCALGHRLSHEHAPSRERYHRAIPVPDCRPLAHGPAPALPGACCPNPPEIDDQPPTPPLLAAPQLVFPAPLFAAAPPPPKSKRAPEPTSERRRATISSLFSLSRGSSRKKRTLPPPPPPPAQQPHRSSIYQSLEKRSSVYANGSQYFNSSQQFASTRSTRSTRSSRPARSKSTPPVHVHHRPEDDDTESLKPPRPWYRRHSSLPGTPASTSRGSLTAVSESIKEHGPATPLLPTGPHDLLYATIPGRAPVLRSLILRAGLWDLMKPGDVVCNLGYVPRASNPASPVDQFGRISHNSDARQTEWLIFTGSALVPYVPPAPPPPDVDLVLPNCEPGPAVAGLVYAFSVPKRSTEPIMKLDSSLSYVKSSRGVARVWRPVWIASFRVDKTWSIGSRKGKERAGRNQNLADEWAGEWVLEGMGTREGEQALMDAMDDGHVRFWEWVREKSGPGRVWFRLVDAPVLGVTEPVPPVPAIHEKYVHISDAPISEEPRGSSVEGTGEDTYSPATTGATTPEKSPKH</sequence>
<feature type="region of interest" description="Disordered" evidence="1">
    <location>
        <begin position="323"/>
        <end position="394"/>
    </location>
</feature>
<feature type="compositionally biased region" description="Acidic residues" evidence="1">
    <location>
        <begin position="20"/>
        <end position="31"/>
    </location>
</feature>
<organism evidence="2 3">
    <name type="scientific">Rhizoctonia solani</name>
    <dbReference type="NCBI Taxonomy" id="456999"/>
    <lineage>
        <taxon>Eukaryota</taxon>
        <taxon>Fungi</taxon>
        <taxon>Dikarya</taxon>
        <taxon>Basidiomycota</taxon>
        <taxon>Agaricomycotina</taxon>
        <taxon>Agaricomycetes</taxon>
        <taxon>Cantharellales</taxon>
        <taxon>Ceratobasidiaceae</taxon>
        <taxon>Rhizoctonia</taxon>
    </lineage>
</organism>
<name>A0A8H7M358_9AGAM</name>
<feature type="compositionally biased region" description="Basic and acidic residues" evidence="1">
    <location>
        <begin position="256"/>
        <end position="266"/>
    </location>
</feature>
<feature type="compositionally biased region" description="Polar residues" evidence="1">
    <location>
        <begin position="676"/>
        <end position="691"/>
    </location>
</feature>
<feature type="region of interest" description="Disordered" evidence="1">
    <location>
        <begin position="1"/>
        <end position="79"/>
    </location>
</feature>
<feature type="compositionally biased region" description="Low complexity" evidence="1">
    <location>
        <begin position="323"/>
        <end position="347"/>
    </location>
</feature>
<dbReference type="EMBL" id="JACYCF010000013">
    <property type="protein sequence ID" value="KAF8753331.1"/>
    <property type="molecule type" value="Genomic_DNA"/>
</dbReference>
<protein>
    <submittedName>
        <fullName evidence="2">Uncharacterized protein</fullName>
    </submittedName>
</protein>
<dbReference type="AlphaFoldDB" id="A0A8H7M358"/>
<feature type="compositionally biased region" description="Polar residues" evidence="1">
    <location>
        <begin position="376"/>
        <end position="392"/>
    </location>
</feature>
<dbReference type="Proteomes" id="UP000614334">
    <property type="component" value="Unassembled WGS sequence"/>
</dbReference>
<evidence type="ECO:0000256" key="1">
    <source>
        <dbReference type="SAM" id="MobiDB-lite"/>
    </source>
</evidence>
<feature type="compositionally biased region" description="Low complexity" evidence="1">
    <location>
        <begin position="234"/>
        <end position="247"/>
    </location>
</feature>
<evidence type="ECO:0000313" key="3">
    <source>
        <dbReference type="Proteomes" id="UP000614334"/>
    </source>
</evidence>